<sequence length="221" mass="23341">MSVERSFVQTVLILGASGAVGQQVLAQALAHPGIARVVAPTRRALPPHPHLDNPLVDFSALPDSAPWWQADAALCALGTTRKQAGSAAAFYRVDHDYVLAAARLALAAGTPTFVLNSSLGADEKSYGLYLKTKGETERDLSALGFASLALVRPSLLDAGTRADFRLGEEVGLWLNRHLGRWLPDAWRAVAVGDVAKTMLDAALAPVPGIRIIASSEITASQ</sequence>
<protein>
    <submittedName>
        <fullName evidence="2">NAD-dependent dehydratase</fullName>
    </submittedName>
</protein>
<evidence type="ECO:0000259" key="1">
    <source>
        <dbReference type="SMART" id="SM00859"/>
    </source>
</evidence>
<feature type="domain" description="Semialdehyde dehydrogenase NAD-binding" evidence="1">
    <location>
        <begin position="10"/>
        <end position="107"/>
    </location>
</feature>
<dbReference type="InterPro" id="IPR000534">
    <property type="entry name" value="Semialdehyde_DH_NAD-bd"/>
</dbReference>
<evidence type="ECO:0000313" key="3">
    <source>
        <dbReference type="Proteomes" id="UP000467214"/>
    </source>
</evidence>
<comment type="caution">
    <text evidence="2">The sequence shown here is derived from an EMBL/GenBank/DDBJ whole genome shotgun (WGS) entry which is preliminary data.</text>
</comment>
<dbReference type="GO" id="GO:0016620">
    <property type="term" value="F:oxidoreductase activity, acting on the aldehyde or oxo group of donors, NAD or NADP as acceptor"/>
    <property type="evidence" value="ECO:0007669"/>
    <property type="project" value="InterPro"/>
</dbReference>
<proteinExistence type="predicted"/>
<organism evidence="2 3">
    <name type="scientific">Craterilacuibacter sinensis</name>
    <dbReference type="NCBI Taxonomy" id="2686017"/>
    <lineage>
        <taxon>Bacteria</taxon>
        <taxon>Pseudomonadati</taxon>
        <taxon>Pseudomonadota</taxon>
        <taxon>Betaproteobacteria</taxon>
        <taxon>Neisseriales</taxon>
        <taxon>Neisseriaceae</taxon>
        <taxon>Craterilacuibacter</taxon>
    </lineage>
</organism>
<name>A0A845BQY7_9NEIS</name>
<evidence type="ECO:0000313" key="2">
    <source>
        <dbReference type="EMBL" id="MXR36646.1"/>
    </source>
</evidence>
<dbReference type="InterPro" id="IPR036291">
    <property type="entry name" value="NAD(P)-bd_dom_sf"/>
</dbReference>
<dbReference type="Proteomes" id="UP000467214">
    <property type="component" value="Unassembled WGS sequence"/>
</dbReference>
<accession>A0A845BQY7</accession>
<dbReference type="SUPFAM" id="SSF51735">
    <property type="entry name" value="NAD(P)-binding Rossmann-fold domains"/>
    <property type="match status" value="1"/>
</dbReference>
<keyword evidence="3" id="KW-1185">Reference proteome</keyword>
<dbReference type="PANTHER" id="PTHR14097:SF7">
    <property type="entry name" value="OXIDOREDUCTASE HTATIP2"/>
    <property type="match status" value="1"/>
</dbReference>
<dbReference type="EMBL" id="WSSB01000005">
    <property type="protein sequence ID" value="MXR36646.1"/>
    <property type="molecule type" value="Genomic_DNA"/>
</dbReference>
<dbReference type="GO" id="GO:0051287">
    <property type="term" value="F:NAD binding"/>
    <property type="evidence" value="ECO:0007669"/>
    <property type="project" value="InterPro"/>
</dbReference>
<reference evidence="2 3" key="1">
    <citation type="submission" date="2019-12" db="EMBL/GenBank/DDBJ databases">
        <title>Neisseriaceae gen. nov. sp. Genome sequencing and assembly.</title>
        <authorList>
            <person name="Liu Z."/>
            <person name="Li A."/>
        </authorList>
    </citation>
    <scope>NUCLEOTIDE SEQUENCE [LARGE SCALE GENOMIC DNA]</scope>
    <source>
        <strain evidence="2 3">B2N2-7</strain>
    </source>
</reference>
<dbReference type="PANTHER" id="PTHR14097">
    <property type="entry name" value="OXIDOREDUCTASE HTATIP2"/>
    <property type="match status" value="1"/>
</dbReference>
<gene>
    <name evidence="2" type="ORF">GQF02_06655</name>
</gene>
<dbReference type="SMART" id="SM00859">
    <property type="entry name" value="Semialdhyde_dh"/>
    <property type="match status" value="1"/>
</dbReference>
<dbReference type="Gene3D" id="3.40.50.720">
    <property type="entry name" value="NAD(P)-binding Rossmann-like Domain"/>
    <property type="match status" value="1"/>
</dbReference>
<dbReference type="AlphaFoldDB" id="A0A845BQY7"/>